<dbReference type="EMBL" id="JBGEHV010000041">
    <property type="protein sequence ID" value="MEY8041730.1"/>
    <property type="molecule type" value="Genomic_DNA"/>
</dbReference>
<accession>A0ABV4CKU8</accession>
<dbReference type="Proteomes" id="UP001564626">
    <property type="component" value="Unassembled WGS sequence"/>
</dbReference>
<sequence>MENERTRVLWISGAPGSGKSTTGWGLFTHIAGVGGSVAHVDIDQLGLVGPPPGGGSASHRIKADNLLRMLGPLRQRGVRQVIVSGVVDPLRGIAPHLEDRAEADHVDFALVRLRCDREELRRRFLGRGSSAEMLTELFAVADQLDRDGPGTVLDTSGQRPEETVDALLQRCVVRPAPPGELPGEPRDGPPVPAVVVTGAAAVGKSTAAWRALRKLWARDVPTGYVDLGQLGFVHPGPDPALEAAHLAALRRGYHRAGARALLVVVREPAPEHLAALLDAPVTVVHLDADAPTLADRVRRRAAGEAPLLAGDELRGAPTAVQRRVAARAAAEADRMRRRAADRIVLDTTGRTADETADALLLAAHPLLDRLTKTPADTSGSE</sequence>
<gene>
    <name evidence="1" type="ORF">AB8O55_20160</name>
</gene>
<evidence type="ECO:0000313" key="1">
    <source>
        <dbReference type="EMBL" id="MEY8041730.1"/>
    </source>
</evidence>
<dbReference type="SUPFAM" id="SSF52540">
    <property type="entry name" value="P-loop containing nucleoside triphosphate hydrolases"/>
    <property type="match status" value="2"/>
</dbReference>
<proteinExistence type="predicted"/>
<dbReference type="Gene3D" id="3.40.50.300">
    <property type="entry name" value="P-loop containing nucleotide triphosphate hydrolases"/>
    <property type="match status" value="2"/>
</dbReference>
<reference evidence="1 2" key="1">
    <citation type="submission" date="2024-08" db="EMBL/GenBank/DDBJ databases">
        <title>Genome mining of Saccharopolyspora cebuensis PGLac3 from Nigerian medicinal plant.</title>
        <authorList>
            <person name="Ezeobiora C.E."/>
            <person name="Igbokwe N.H."/>
            <person name="Amin D.H."/>
            <person name="Mendie U.E."/>
        </authorList>
    </citation>
    <scope>NUCLEOTIDE SEQUENCE [LARGE SCALE GENOMIC DNA]</scope>
    <source>
        <strain evidence="1 2">PGLac3</strain>
    </source>
</reference>
<keyword evidence="2" id="KW-1185">Reference proteome</keyword>
<organism evidence="1 2">
    <name type="scientific">Saccharopolyspora cebuensis</name>
    <dbReference type="NCBI Taxonomy" id="418759"/>
    <lineage>
        <taxon>Bacteria</taxon>
        <taxon>Bacillati</taxon>
        <taxon>Actinomycetota</taxon>
        <taxon>Actinomycetes</taxon>
        <taxon>Pseudonocardiales</taxon>
        <taxon>Pseudonocardiaceae</taxon>
        <taxon>Saccharopolyspora</taxon>
    </lineage>
</organism>
<dbReference type="InterPro" id="IPR027417">
    <property type="entry name" value="P-loop_NTPase"/>
</dbReference>
<evidence type="ECO:0000313" key="2">
    <source>
        <dbReference type="Proteomes" id="UP001564626"/>
    </source>
</evidence>
<dbReference type="RefSeq" id="WP_345362302.1">
    <property type="nucleotide sequence ID" value="NZ_BAABII010000006.1"/>
</dbReference>
<comment type="caution">
    <text evidence="1">The sequence shown here is derived from an EMBL/GenBank/DDBJ whole genome shotgun (WGS) entry which is preliminary data.</text>
</comment>
<name>A0ABV4CKU8_9PSEU</name>
<protein>
    <submittedName>
        <fullName evidence="1">AAA family ATPase</fullName>
    </submittedName>
</protein>